<proteinExistence type="predicted"/>
<accession>A0ABW5M2K1</accession>
<keyword evidence="12" id="KW-1185">Reference proteome</keyword>
<dbReference type="CDD" id="cd05387">
    <property type="entry name" value="BY-kinase"/>
    <property type="match status" value="1"/>
</dbReference>
<dbReference type="PANTHER" id="PTHR32309:SF13">
    <property type="entry name" value="FERRIC ENTEROBACTIN TRANSPORT PROTEIN FEPE"/>
    <property type="match status" value="1"/>
</dbReference>
<dbReference type="InterPro" id="IPR003856">
    <property type="entry name" value="LPS_length_determ_N"/>
</dbReference>
<dbReference type="InterPro" id="IPR027417">
    <property type="entry name" value="P-loop_NTPase"/>
</dbReference>
<dbReference type="InterPro" id="IPR050445">
    <property type="entry name" value="Bact_polysacc_biosynth/exp"/>
</dbReference>
<protein>
    <submittedName>
        <fullName evidence="11">GumC family protein</fullName>
    </submittedName>
</protein>
<feature type="domain" description="Polysaccharide chain length determinant N-terminal" evidence="9">
    <location>
        <begin position="20"/>
        <end position="109"/>
    </location>
</feature>
<name>A0ABW5M2K1_9BACT</name>
<evidence type="ECO:0000256" key="4">
    <source>
        <dbReference type="ARBA" id="ARBA00022741"/>
    </source>
</evidence>
<evidence type="ECO:0000256" key="2">
    <source>
        <dbReference type="ARBA" id="ARBA00022475"/>
    </source>
</evidence>
<dbReference type="EMBL" id="JBHULN010000004">
    <property type="protein sequence ID" value="MFD2570782.1"/>
    <property type="molecule type" value="Genomic_DNA"/>
</dbReference>
<evidence type="ECO:0000259" key="9">
    <source>
        <dbReference type="Pfam" id="PF02706"/>
    </source>
</evidence>
<sequence length="774" mass="87562">MVTNPYTPYQAYEVEQQPNLRAVLMRYVRNWPWFVLSLLLALAAAYVYLLYQPPVYKVQASLLIKDEKKGISDQSLMKELDIFTTSKVVENEMEILKSYTLMDRVVNNLGLDVRYYHPTNTFKQEIYNDSPIRLIVEKPEPQLYTEELELKFVDGKTVQLNGQNYPVNQSIKTPYGQLRVFTRKPISSKLEPVIAMVSDRTGTVEDYLKNLKVEPTAKQSTVLVMNLEERVPDKGEAILNQLINEYNKEAIVDKNKEASNTLSFIEDRLGLISGELSSVEKEVELYKSTQGITDLSVQAQTFLTTVKENDTQLNEVNIRLSALEEVERYVQNQSGDKGVAPATLGMSDPVLMGLLTKLSELELKRDELSRTTSPNNPLLQSLDSQIKTMKTSINENIQTMRQQLTRNQNQLMTNNRRMENMIRTVPGKERALLNITRQQAIKNGLYTYLLQKREETALSAASAVSDSRTVDAARTGSKPVKPVKMTIFMIFSLLGLLIPVGIISAKDALNNRILRRSDVEEATQVPILGEIVKSRQIAADNMIFKPRLQSVIGEQIRALRTNLQFLRSDPHKSQVLLFTSSISGEGKSFISLNLGASLALVDRTTVILEMDMRKPKLHKSLHIENRAGLSNYLIGEATIDELLRPIIGYENYYIITAGPLPPNPAELLSSPRLAQLFDELKARFDYVLVDSPPVGLVTDSQLIAPFADATMFLVRHDHTPKNYLKMLDTLYKENRFQKLSIILNGVGEGESYYYSYSYGDYYSRGDKKPRLGGA</sequence>
<dbReference type="Gene3D" id="3.40.50.300">
    <property type="entry name" value="P-loop containing nucleotide triphosphate hydrolases"/>
    <property type="match status" value="1"/>
</dbReference>
<feature type="domain" description="Tyrosine-protein kinase G-rich" evidence="10">
    <location>
        <begin position="429"/>
        <end position="506"/>
    </location>
</feature>
<feature type="transmembrane region" description="Helical" evidence="8">
    <location>
        <begin position="485"/>
        <end position="505"/>
    </location>
</feature>
<dbReference type="Pfam" id="PF02706">
    <property type="entry name" value="Wzz"/>
    <property type="match status" value="1"/>
</dbReference>
<comment type="caution">
    <text evidence="11">The sequence shown here is derived from an EMBL/GenBank/DDBJ whole genome shotgun (WGS) entry which is preliminary data.</text>
</comment>
<evidence type="ECO:0000256" key="6">
    <source>
        <dbReference type="ARBA" id="ARBA00022989"/>
    </source>
</evidence>
<evidence type="ECO:0000256" key="8">
    <source>
        <dbReference type="SAM" id="Phobius"/>
    </source>
</evidence>
<evidence type="ECO:0000256" key="7">
    <source>
        <dbReference type="ARBA" id="ARBA00023136"/>
    </source>
</evidence>
<keyword evidence="6 8" id="KW-1133">Transmembrane helix</keyword>
<evidence type="ECO:0000313" key="12">
    <source>
        <dbReference type="Proteomes" id="UP001597469"/>
    </source>
</evidence>
<comment type="subcellular location">
    <subcellularLocation>
        <location evidence="1">Cell membrane</location>
        <topology evidence="1">Multi-pass membrane protein</topology>
    </subcellularLocation>
</comment>
<evidence type="ECO:0000256" key="1">
    <source>
        <dbReference type="ARBA" id="ARBA00004651"/>
    </source>
</evidence>
<keyword evidence="2" id="KW-1003">Cell membrane</keyword>
<gene>
    <name evidence="11" type="ORF">ACFSUS_09075</name>
</gene>
<feature type="transmembrane region" description="Helical" evidence="8">
    <location>
        <begin position="31"/>
        <end position="51"/>
    </location>
</feature>
<dbReference type="InterPro" id="IPR032807">
    <property type="entry name" value="GNVR"/>
</dbReference>
<dbReference type="InterPro" id="IPR005702">
    <property type="entry name" value="Wzc-like_C"/>
</dbReference>
<dbReference type="SUPFAM" id="SSF52540">
    <property type="entry name" value="P-loop containing nucleoside triphosphate hydrolases"/>
    <property type="match status" value="1"/>
</dbReference>
<keyword evidence="7 8" id="KW-0472">Membrane</keyword>
<organism evidence="11 12">
    <name type="scientific">Spirosoma soli</name>
    <dbReference type="NCBI Taxonomy" id="1770529"/>
    <lineage>
        <taxon>Bacteria</taxon>
        <taxon>Pseudomonadati</taxon>
        <taxon>Bacteroidota</taxon>
        <taxon>Cytophagia</taxon>
        <taxon>Cytophagales</taxon>
        <taxon>Cytophagaceae</taxon>
        <taxon>Spirosoma</taxon>
    </lineage>
</organism>
<evidence type="ECO:0000256" key="5">
    <source>
        <dbReference type="ARBA" id="ARBA00022840"/>
    </source>
</evidence>
<dbReference type="Proteomes" id="UP001597469">
    <property type="component" value="Unassembled WGS sequence"/>
</dbReference>
<keyword evidence="5" id="KW-0067">ATP-binding</keyword>
<evidence type="ECO:0000256" key="3">
    <source>
        <dbReference type="ARBA" id="ARBA00022692"/>
    </source>
</evidence>
<keyword evidence="3 8" id="KW-0812">Transmembrane</keyword>
<evidence type="ECO:0000259" key="10">
    <source>
        <dbReference type="Pfam" id="PF13807"/>
    </source>
</evidence>
<dbReference type="NCBIfam" id="TIGR01007">
    <property type="entry name" value="eps_fam"/>
    <property type="match status" value="1"/>
</dbReference>
<evidence type="ECO:0000313" key="11">
    <source>
        <dbReference type="EMBL" id="MFD2570782.1"/>
    </source>
</evidence>
<dbReference type="RefSeq" id="WP_381521746.1">
    <property type="nucleotide sequence ID" value="NZ_JBHULN010000004.1"/>
</dbReference>
<keyword evidence="4" id="KW-0547">Nucleotide-binding</keyword>
<reference evidence="12" key="1">
    <citation type="journal article" date="2019" name="Int. J. Syst. Evol. Microbiol.">
        <title>The Global Catalogue of Microorganisms (GCM) 10K type strain sequencing project: providing services to taxonomists for standard genome sequencing and annotation.</title>
        <authorList>
            <consortium name="The Broad Institute Genomics Platform"/>
            <consortium name="The Broad Institute Genome Sequencing Center for Infectious Disease"/>
            <person name="Wu L."/>
            <person name="Ma J."/>
        </authorList>
    </citation>
    <scope>NUCLEOTIDE SEQUENCE [LARGE SCALE GENOMIC DNA]</scope>
    <source>
        <strain evidence="12">KCTC 42805</strain>
    </source>
</reference>
<dbReference type="PANTHER" id="PTHR32309">
    <property type="entry name" value="TYROSINE-PROTEIN KINASE"/>
    <property type="match status" value="1"/>
</dbReference>
<dbReference type="Pfam" id="PF13807">
    <property type="entry name" value="GNVR"/>
    <property type="match status" value="1"/>
</dbReference>